<dbReference type="OrthoDB" id="5432576at2"/>
<dbReference type="AlphaFoldDB" id="A0A2S2FDB4"/>
<protein>
    <submittedName>
        <fullName evidence="1">Uncharacterized protein</fullName>
    </submittedName>
</protein>
<keyword evidence="2" id="KW-1185">Reference proteome</keyword>
<dbReference type="RefSeq" id="WP_065995047.1">
    <property type="nucleotide sequence ID" value="NZ_CP029397.2"/>
</dbReference>
<dbReference type="EMBL" id="CP029397">
    <property type="protein sequence ID" value="AWL28967.1"/>
    <property type="molecule type" value="Genomic_DNA"/>
</dbReference>
<proteinExistence type="predicted"/>
<name>A0A2S2FDB4_9GAMM</name>
<accession>A0A2S2FDB4</accession>
<reference evidence="1" key="1">
    <citation type="submission" date="2019-08" db="EMBL/GenBank/DDBJ databases">
        <title>The complete genome of Acinetobacter defluvii strain WCHAD010030.</title>
        <authorList>
            <person name="Hu Y."/>
            <person name="Qin J."/>
            <person name="Feng Y."/>
            <person name="Zong Z."/>
        </authorList>
    </citation>
    <scope>NUCLEOTIDE SEQUENCE</scope>
    <source>
        <strain evidence="1">WCHA30</strain>
    </source>
</reference>
<dbReference type="KEGG" id="adv:DJ533_10520"/>
<evidence type="ECO:0000313" key="1">
    <source>
        <dbReference type="EMBL" id="AWL28967.1"/>
    </source>
</evidence>
<dbReference type="STRING" id="1871111.GCA_001704615_01169"/>
<gene>
    <name evidence="1" type="ORF">DJ533_10520</name>
</gene>
<organism evidence="1 2">
    <name type="scientific">Acinetobacter defluvii</name>
    <dbReference type="NCBI Taxonomy" id="1871111"/>
    <lineage>
        <taxon>Bacteria</taxon>
        <taxon>Pseudomonadati</taxon>
        <taxon>Pseudomonadota</taxon>
        <taxon>Gammaproteobacteria</taxon>
        <taxon>Moraxellales</taxon>
        <taxon>Moraxellaceae</taxon>
        <taxon>Acinetobacter</taxon>
    </lineage>
</organism>
<dbReference type="Proteomes" id="UP000245977">
    <property type="component" value="Chromosome"/>
</dbReference>
<evidence type="ECO:0000313" key="2">
    <source>
        <dbReference type="Proteomes" id="UP000245977"/>
    </source>
</evidence>
<sequence length="140" mass="16219">MKLIRVATSEAVLIENGFFWSDEFDYKPIEQKQQFAIDGSLIIQEGKKKSGRPITLVPANDGMGWIKRRELSKLQDWSALQDEQFTLEFDYPHDNRRFNVMFNHQEGAISNPKTVKDIPAVSDDDYYSVTIKFLELKDAD</sequence>